<keyword evidence="2 4" id="KW-0863">Zinc-finger</keyword>
<feature type="domain" description="RING-type" evidence="7">
    <location>
        <begin position="17"/>
        <end position="56"/>
    </location>
</feature>
<dbReference type="GO" id="GO:0008270">
    <property type="term" value="F:zinc ion binding"/>
    <property type="evidence" value="ECO:0007669"/>
    <property type="project" value="UniProtKB-KW"/>
</dbReference>
<feature type="domain" description="TRAF-type" evidence="8">
    <location>
        <begin position="156"/>
        <end position="201"/>
    </location>
</feature>
<protein>
    <recommendedName>
        <fullName evidence="11">RING-type domain-containing protein</fullName>
    </recommendedName>
</protein>
<proteinExistence type="predicted"/>
<dbReference type="PANTHER" id="PTHR10131:SF94">
    <property type="entry name" value="TNF RECEPTOR-ASSOCIATED FACTOR 4"/>
    <property type="match status" value="1"/>
</dbReference>
<evidence type="ECO:0000259" key="8">
    <source>
        <dbReference type="PROSITE" id="PS50145"/>
    </source>
</evidence>
<dbReference type="PROSITE" id="PS50145">
    <property type="entry name" value="ZF_TRAF"/>
    <property type="match status" value="2"/>
</dbReference>
<dbReference type="eggNOG" id="KOG0297">
    <property type="taxonomic scope" value="Eukaryota"/>
</dbReference>
<keyword evidence="1 4" id="KW-0479">Metal-binding</keyword>
<dbReference type="SMART" id="SM00184">
    <property type="entry name" value="RING"/>
    <property type="match status" value="1"/>
</dbReference>
<dbReference type="OrthoDB" id="1630758at2759"/>
<name>J0LEM4_AURST</name>
<keyword evidence="3 4" id="KW-0862">Zinc</keyword>
<dbReference type="SUPFAM" id="SSF49599">
    <property type="entry name" value="TRAF domain-like"/>
    <property type="match status" value="1"/>
</dbReference>
<evidence type="ECO:0000313" key="9">
    <source>
        <dbReference type="EMBL" id="EJD35308.1"/>
    </source>
</evidence>
<dbReference type="InParanoid" id="J0LEM4"/>
<feature type="zinc finger region" description="TRAF-type" evidence="4">
    <location>
        <begin position="101"/>
        <end position="149"/>
    </location>
</feature>
<keyword evidence="5" id="KW-0175">Coiled coil</keyword>
<accession>J0LEM4</accession>
<feature type="region of interest" description="Disordered" evidence="6">
    <location>
        <begin position="274"/>
        <end position="318"/>
    </location>
</feature>
<evidence type="ECO:0000256" key="3">
    <source>
        <dbReference type="ARBA" id="ARBA00022833"/>
    </source>
</evidence>
<dbReference type="Pfam" id="PF13923">
    <property type="entry name" value="zf-C3HC4_2"/>
    <property type="match status" value="1"/>
</dbReference>
<dbReference type="InterPro" id="IPR017907">
    <property type="entry name" value="Znf_RING_CS"/>
</dbReference>
<dbReference type="OMA" id="AREEDHK"/>
<dbReference type="AlphaFoldDB" id="J0LEM4"/>
<dbReference type="InterPro" id="IPR001293">
    <property type="entry name" value="Znf_TRAF"/>
</dbReference>
<keyword evidence="10" id="KW-1185">Reference proteome</keyword>
<dbReference type="Proteomes" id="UP000006514">
    <property type="component" value="Unassembled WGS sequence"/>
</dbReference>
<evidence type="ECO:0000313" key="10">
    <source>
        <dbReference type="Proteomes" id="UP000006514"/>
    </source>
</evidence>
<evidence type="ECO:0008006" key="11">
    <source>
        <dbReference type="Google" id="ProtNLM"/>
    </source>
</evidence>
<evidence type="ECO:0000256" key="1">
    <source>
        <dbReference type="ARBA" id="ARBA00022723"/>
    </source>
</evidence>
<evidence type="ECO:0000256" key="6">
    <source>
        <dbReference type="SAM" id="MobiDB-lite"/>
    </source>
</evidence>
<evidence type="ECO:0000256" key="2">
    <source>
        <dbReference type="ARBA" id="ARBA00022771"/>
    </source>
</evidence>
<gene>
    <name evidence="9" type="ORF">AURDEDRAFT_93212</name>
</gene>
<dbReference type="SUPFAM" id="SSF57850">
    <property type="entry name" value="RING/U-box"/>
    <property type="match status" value="1"/>
</dbReference>
<evidence type="ECO:0000256" key="4">
    <source>
        <dbReference type="PROSITE-ProRule" id="PRU00207"/>
    </source>
</evidence>
<dbReference type="PANTHER" id="PTHR10131">
    <property type="entry name" value="TNF RECEPTOR ASSOCIATED FACTOR"/>
    <property type="match status" value="1"/>
</dbReference>
<dbReference type="PROSITE" id="PS00518">
    <property type="entry name" value="ZF_RING_1"/>
    <property type="match status" value="1"/>
</dbReference>
<feature type="zinc finger region" description="TRAF-type" evidence="4">
    <location>
        <begin position="156"/>
        <end position="201"/>
    </location>
</feature>
<dbReference type="InterPro" id="IPR001841">
    <property type="entry name" value="Znf_RING"/>
</dbReference>
<evidence type="ECO:0000259" key="7">
    <source>
        <dbReference type="PROSITE" id="PS50089"/>
    </source>
</evidence>
<feature type="coiled-coil region" evidence="5">
    <location>
        <begin position="226"/>
        <end position="253"/>
    </location>
</feature>
<dbReference type="Gene3D" id="3.30.40.10">
    <property type="entry name" value="Zinc/RING finger domain, C3HC4 (zinc finger)"/>
    <property type="match status" value="3"/>
</dbReference>
<organism evidence="9 10">
    <name type="scientific">Auricularia subglabra (strain TFB-10046 / SS5)</name>
    <name type="common">White-rot fungus</name>
    <name type="synonym">Auricularia delicata (strain TFB10046)</name>
    <dbReference type="NCBI Taxonomy" id="717982"/>
    <lineage>
        <taxon>Eukaryota</taxon>
        <taxon>Fungi</taxon>
        <taxon>Dikarya</taxon>
        <taxon>Basidiomycota</taxon>
        <taxon>Agaricomycotina</taxon>
        <taxon>Agaricomycetes</taxon>
        <taxon>Auriculariales</taxon>
        <taxon>Auriculariaceae</taxon>
        <taxon>Auricularia</taxon>
    </lineage>
</organism>
<sequence length="479" mass="51674">MSASYTYTENVNTNLICCICRAPFVDPVTTTTCAHTFCLECIHTALSISSQCPVDRSRLTVHDLRGANPLLRNLVDELVVECPNRQSGCNETSQRQLVGIHVRDSCPYTKVPCSHPNCNQRVYRKDARLHSETCPAQGILACPDCKVDCLANELEAHRRLCALEEVTCNACGVIMIRAELAPHTDICPLVAVPCEQAANGCPWSGARHHLLDHVSTCPYEAIKGFFATHTVKVASLEDENAALRRQVGELEGQLRCVAADVHATRVSLGPWFRSDASTSSAASPVVSPNTSTAATVSSPVSLASDLAPSPPPRPDGARRISALNAALLGVSSDAPYVPPDAEPAFEYDHHRALPAPTININTSLEGALTSLRNSVVALAGSLDSSSRRHDVTLMTETLRMHEEVQSLRAIVHGLRMQVHQLMMERSQMGLYAARSGAAGAGDGGPWSTRAEYLNEQSSTGPPMMVPLTTTVRRTTENKL</sequence>
<feature type="domain" description="TRAF-type" evidence="8">
    <location>
        <begin position="101"/>
        <end position="149"/>
    </location>
</feature>
<reference evidence="10" key="1">
    <citation type="journal article" date="2012" name="Science">
        <title>The Paleozoic origin of enzymatic lignin decomposition reconstructed from 31 fungal genomes.</title>
        <authorList>
            <person name="Floudas D."/>
            <person name="Binder M."/>
            <person name="Riley R."/>
            <person name="Barry K."/>
            <person name="Blanchette R.A."/>
            <person name="Henrissat B."/>
            <person name="Martinez A.T."/>
            <person name="Otillar R."/>
            <person name="Spatafora J.W."/>
            <person name="Yadav J.S."/>
            <person name="Aerts A."/>
            <person name="Benoit I."/>
            <person name="Boyd A."/>
            <person name="Carlson A."/>
            <person name="Copeland A."/>
            <person name="Coutinho P.M."/>
            <person name="de Vries R.P."/>
            <person name="Ferreira P."/>
            <person name="Findley K."/>
            <person name="Foster B."/>
            <person name="Gaskell J."/>
            <person name="Glotzer D."/>
            <person name="Gorecki P."/>
            <person name="Heitman J."/>
            <person name="Hesse C."/>
            <person name="Hori C."/>
            <person name="Igarashi K."/>
            <person name="Jurgens J.A."/>
            <person name="Kallen N."/>
            <person name="Kersten P."/>
            <person name="Kohler A."/>
            <person name="Kuees U."/>
            <person name="Kumar T.K.A."/>
            <person name="Kuo A."/>
            <person name="LaButti K."/>
            <person name="Larrondo L.F."/>
            <person name="Lindquist E."/>
            <person name="Ling A."/>
            <person name="Lombard V."/>
            <person name="Lucas S."/>
            <person name="Lundell T."/>
            <person name="Martin R."/>
            <person name="McLaughlin D.J."/>
            <person name="Morgenstern I."/>
            <person name="Morin E."/>
            <person name="Murat C."/>
            <person name="Nagy L.G."/>
            <person name="Nolan M."/>
            <person name="Ohm R.A."/>
            <person name="Patyshakuliyeva A."/>
            <person name="Rokas A."/>
            <person name="Ruiz-Duenas F.J."/>
            <person name="Sabat G."/>
            <person name="Salamov A."/>
            <person name="Samejima M."/>
            <person name="Schmutz J."/>
            <person name="Slot J.C."/>
            <person name="St John F."/>
            <person name="Stenlid J."/>
            <person name="Sun H."/>
            <person name="Sun S."/>
            <person name="Syed K."/>
            <person name="Tsang A."/>
            <person name="Wiebenga A."/>
            <person name="Young D."/>
            <person name="Pisabarro A."/>
            <person name="Eastwood D.C."/>
            <person name="Martin F."/>
            <person name="Cullen D."/>
            <person name="Grigoriev I.V."/>
            <person name="Hibbett D.S."/>
        </authorList>
    </citation>
    <scope>NUCLEOTIDE SEQUENCE [LARGE SCALE GENOMIC DNA]</scope>
    <source>
        <strain evidence="10">TFB10046</strain>
    </source>
</reference>
<feature type="compositionally biased region" description="Low complexity" evidence="6">
    <location>
        <begin position="274"/>
        <end position="307"/>
    </location>
</feature>
<evidence type="ECO:0000256" key="5">
    <source>
        <dbReference type="SAM" id="Coils"/>
    </source>
</evidence>
<dbReference type="PROSITE" id="PS50089">
    <property type="entry name" value="ZF_RING_2"/>
    <property type="match status" value="1"/>
</dbReference>
<dbReference type="EMBL" id="JH687895">
    <property type="protein sequence ID" value="EJD35308.1"/>
    <property type="molecule type" value="Genomic_DNA"/>
</dbReference>
<dbReference type="KEGG" id="adl:AURDEDRAFT_93212"/>
<dbReference type="Pfam" id="PF15965">
    <property type="entry name" value="zf-TRAF_2"/>
    <property type="match status" value="1"/>
</dbReference>
<dbReference type="InterPro" id="IPR013083">
    <property type="entry name" value="Znf_RING/FYVE/PHD"/>
</dbReference>